<evidence type="ECO:0000256" key="2">
    <source>
        <dbReference type="ARBA" id="ARBA00023002"/>
    </source>
</evidence>
<keyword evidence="4" id="KW-1185">Reference proteome</keyword>
<reference evidence="3" key="1">
    <citation type="submission" date="2020-12" db="EMBL/GenBank/DDBJ databases">
        <title>Metabolic potential, ecology and presence of endohyphal bacteria is reflected in genomic diversity of Mucoromycotina.</title>
        <authorList>
            <person name="Muszewska A."/>
            <person name="Okrasinska A."/>
            <person name="Steczkiewicz K."/>
            <person name="Drgas O."/>
            <person name="Orlowska M."/>
            <person name="Perlinska-Lenart U."/>
            <person name="Aleksandrzak-Piekarczyk T."/>
            <person name="Szatraj K."/>
            <person name="Zielenkiewicz U."/>
            <person name="Pilsyk S."/>
            <person name="Malc E."/>
            <person name="Mieczkowski P."/>
            <person name="Kruszewska J.S."/>
            <person name="Biernat P."/>
            <person name="Pawlowska J."/>
        </authorList>
    </citation>
    <scope>NUCLEOTIDE SEQUENCE</scope>
    <source>
        <strain evidence="3">WA0000051536</strain>
    </source>
</reference>
<sequence>MKISGNTFIVTGGASGLGEATVKTVVEQGGNAVILDVNDDGAKRLAQELGEDRVLAVGKVDVTQEDEVAQALALAVKQFGPLAGAIICHGILGASPSMTGYGPGNALTSYDQLKYVSNVNFFGAFNVAQKVADILIKQEPSQDDGERGVIIMVTSIAGLDGSILAYGTSKAAIAGLVLPFARELAPFGIRVMGIAPGAFNTPMTQVLPQEFNAAAVQLQLYPKRIGQAQEFSSLVSYILDNVMLNGSVIRLDAGTRMSQ</sequence>
<evidence type="ECO:0000313" key="4">
    <source>
        <dbReference type="Proteomes" id="UP000612746"/>
    </source>
</evidence>
<dbReference type="InterPro" id="IPR020904">
    <property type="entry name" value="Sc_DH/Rdtase_CS"/>
</dbReference>
<keyword evidence="1" id="KW-0521">NADP</keyword>
<proteinExistence type="predicted"/>
<dbReference type="PROSITE" id="PS00061">
    <property type="entry name" value="ADH_SHORT"/>
    <property type="match status" value="1"/>
</dbReference>
<name>A0A8H7Q7R7_9FUNG</name>
<dbReference type="OrthoDB" id="3819888at2759"/>
<dbReference type="InterPro" id="IPR002347">
    <property type="entry name" value="SDR_fam"/>
</dbReference>
<keyword evidence="2" id="KW-0560">Oxidoreductase</keyword>
<accession>A0A8H7Q7R7</accession>
<evidence type="ECO:0000313" key="3">
    <source>
        <dbReference type="EMBL" id="KAG2187562.1"/>
    </source>
</evidence>
<protein>
    <submittedName>
        <fullName evidence="3">Uncharacterized protein</fullName>
    </submittedName>
</protein>
<evidence type="ECO:0000256" key="1">
    <source>
        <dbReference type="ARBA" id="ARBA00022857"/>
    </source>
</evidence>
<dbReference type="Proteomes" id="UP000612746">
    <property type="component" value="Unassembled WGS sequence"/>
</dbReference>
<dbReference type="Gene3D" id="3.40.50.720">
    <property type="entry name" value="NAD(P)-binding Rossmann-like Domain"/>
    <property type="match status" value="1"/>
</dbReference>
<dbReference type="PRINTS" id="PR00081">
    <property type="entry name" value="GDHRDH"/>
</dbReference>
<dbReference type="PANTHER" id="PTHR43658">
    <property type="entry name" value="SHORT-CHAIN DEHYDROGENASE/REDUCTASE"/>
    <property type="match status" value="1"/>
</dbReference>
<organism evidence="3 4">
    <name type="scientific">Umbelopsis vinacea</name>
    <dbReference type="NCBI Taxonomy" id="44442"/>
    <lineage>
        <taxon>Eukaryota</taxon>
        <taxon>Fungi</taxon>
        <taxon>Fungi incertae sedis</taxon>
        <taxon>Mucoromycota</taxon>
        <taxon>Mucoromycotina</taxon>
        <taxon>Umbelopsidomycetes</taxon>
        <taxon>Umbelopsidales</taxon>
        <taxon>Umbelopsidaceae</taxon>
        <taxon>Umbelopsis</taxon>
    </lineage>
</organism>
<dbReference type="AlphaFoldDB" id="A0A8H7Q7R7"/>
<dbReference type="PANTHER" id="PTHR43658:SF8">
    <property type="entry name" value="17-BETA-HYDROXYSTEROID DEHYDROGENASE 14-RELATED"/>
    <property type="match status" value="1"/>
</dbReference>
<dbReference type="Pfam" id="PF00106">
    <property type="entry name" value="adh_short"/>
    <property type="match status" value="1"/>
</dbReference>
<dbReference type="EMBL" id="JAEPRA010000003">
    <property type="protein sequence ID" value="KAG2187562.1"/>
    <property type="molecule type" value="Genomic_DNA"/>
</dbReference>
<dbReference type="SUPFAM" id="SSF51735">
    <property type="entry name" value="NAD(P)-binding Rossmann-fold domains"/>
    <property type="match status" value="1"/>
</dbReference>
<gene>
    <name evidence="3" type="ORF">INT44_005251</name>
</gene>
<dbReference type="GO" id="GO:0016491">
    <property type="term" value="F:oxidoreductase activity"/>
    <property type="evidence" value="ECO:0007669"/>
    <property type="project" value="UniProtKB-KW"/>
</dbReference>
<comment type="caution">
    <text evidence="3">The sequence shown here is derived from an EMBL/GenBank/DDBJ whole genome shotgun (WGS) entry which is preliminary data.</text>
</comment>
<dbReference type="InterPro" id="IPR036291">
    <property type="entry name" value="NAD(P)-bd_dom_sf"/>
</dbReference>